<name>A0A0F9VBX2_9ZZZZ</name>
<dbReference type="AlphaFoldDB" id="A0A0F9VBX2"/>
<comment type="caution">
    <text evidence="1">The sequence shown here is derived from an EMBL/GenBank/DDBJ whole genome shotgun (WGS) entry which is preliminary data.</text>
</comment>
<gene>
    <name evidence="1" type="ORF">LCGC14_0424780</name>
</gene>
<accession>A0A0F9VBX2</accession>
<organism evidence="1">
    <name type="scientific">marine sediment metagenome</name>
    <dbReference type="NCBI Taxonomy" id="412755"/>
    <lineage>
        <taxon>unclassified sequences</taxon>
        <taxon>metagenomes</taxon>
        <taxon>ecological metagenomes</taxon>
    </lineage>
</organism>
<evidence type="ECO:0000313" key="1">
    <source>
        <dbReference type="EMBL" id="KKN71061.1"/>
    </source>
</evidence>
<protein>
    <submittedName>
        <fullName evidence="1">Uncharacterized protein</fullName>
    </submittedName>
</protein>
<dbReference type="EMBL" id="LAZR01000391">
    <property type="protein sequence ID" value="KKN71061.1"/>
    <property type="molecule type" value="Genomic_DNA"/>
</dbReference>
<reference evidence="1" key="1">
    <citation type="journal article" date="2015" name="Nature">
        <title>Complex archaea that bridge the gap between prokaryotes and eukaryotes.</title>
        <authorList>
            <person name="Spang A."/>
            <person name="Saw J.H."/>
            <person name="Jorgensen S.L."/>
            <person name="Zaremba-Niedzwiedzka K."/>
            <person name="Martijn J."/>
            <person name="Lind A.E."/>
            <person name="van Eijk R."/>
            <person name="Schleper C."/>
            <person name="Guy L."/>
            <person name="Ettema T.J."/>
        </authorList>
    </citation>
    <scope>NUCLEOTIDE SEQUENCE</scope>
</reference>
<proteinExistence type="predicted"/>
<sequence length="125" mass="13524">MSYSCSPEITNAAIDKAVEDGQVVVGSKPDLLLLDLDGPLAVSIYEARLKRLGNNLGAIEIDRWQSKTPGNMHVVVKLDRPVSALGRIALQACLGSDHTREFLAVLLVMQGLPEPSSLFKPKSEQ</sequence>